<evidence type="ECO:0000256" key="7">
    <source>
        <dbReference type="SAM" id="SignalP"/>
    </source>
</evidence>
<dbReference type="InterPro" id="IPR050271">
    <property type="entry name" value="UDP-glycosyltransferase"/>
</dbReference>
<evidence type="ECO:0000256" key="2">
    <source>
        <dbReference type="ARBA" id="ARBA00012544"/>
    </source>
</evidence>
<keyword evidence="8" id="KW-1185">Reference proteome</keyword>
<dbReference type="SUPFAM" id="SSF53756">
    <property type="entry name" value="UDP-Glycosyltransferase/glycogen phosphorylase"/>
    <property type="match status" value="1"/>
</dbReference>
<dbReference type="Proteomes" id="UP000887572">
    <property type="component" value="Unplaced"/>
</dbReference>
<dbReference type="Gene3D" id="3.40.50.2000">
    <property type="entry name" value="Glycogen Phosphorylase B"/>
    <property type="match status" value="1"/>
</dbReference>
<dbReference type="InterPro" id="IPR002213">
    <property type="entry name" value="UDP_glucos_trans"/>
</dbReference>
<name>A0A914HKY1_GLORO</name>
<feature type="signal peptide" evidence="7">
    <location>
        <begin position="1"/>
        <end position="15"/>
    </location>
</feature>
<proteinExistence type="inferred from homology"/>
<organism evidence="8 9">
    <name type="scientific">Globodera rostochiensis</name>
    <name type="common">Golden nematode worm</name>
    <name type="synonym">Heterodera rostochiensis</name>
    <dbReference type="NCBI Taxonomy" id="31243"/>
    <lineage>
        <taxon>Eukaryota</taxon>
        <taxon>Metazoa</taxon>
        <taxon>Ecdysozoa</taxon>
        <taxon>Nematoda</taxon>
        <taxon>Chromadorea</taxon>
        <taxon>Rhabditida</taxon>
        <taxon>Tylenchina</taxon>
        <taxon>Tylenchomorpha</taxon>
        <taxon>Tylenchoidea</taxon>
        <taxon>Heteroderidae</taxon>
        <taxon>Heteroderinae</taxon>
        <taxon>Globodera</taxon>
    </lineage>
</organism>
<dbReference type="AlphaFoldDB" id="A0A914HKY1"/>
<dbReference type="WBParaSite" id="Gr19_v10_g2091.t1">
    <property type="protein sequence ID" value="Gr19_v10_g2091.t1"/>
    <property type="gene ID" value="Gr19_v10_g2091"/>
</dbReference>
<evidence type="ECO:0000256" key="3">
    <source>
        <dbReference type="ARBA" id="ARBA00022676"/>
    </source>
</evidence>
<dbReference type="PANTHER" id="PTHR48043">
    <property type="entry name" value="EG:EG0003.4 PROTEIN-RELATED"/>
    <property type="match status" value="1"/>
</dbReference>
<dbReference type="Pfam" id="PF00201">
    <property type="entry name" value="UDPGT"/>
    <property type="match status" value="1"/>
</dbReference>
<dbReference type="InterPro" id="IPR035595">
    <property type="entry name" value="UDP_glycos_trans_CS"/>
</dbReference>
<dbReference type="PANTHER" id="PTHR48043:SF145">
    <property type="entry name" value="FI06409P-RELATED"/>
    <property type="match status" value="1"/>
</dbReference>
<evidence type="ECO:0000313" key="8">
    <source>
        <dbReference type="Proteomes" id="UP000887572"/>
    </source>
</evidence>
<comment type="catalytic activity">
    <reaction evidence="5">
        <text>glucuronate acceptor + UDP-alpha-D-glucuronate = acceptor beta-D-glucuronoside + UDP + H(+)</text>
        <dbReference type="Rhea" id="RHEA:21032"/>
        <dbReference type="ChEBI" id="CHEBI:15378"/>
        <dbReference type="ChEBI" id="CHEBI:58052"/>
        <dbReference type="ChEBI" id="CHEBI:58223"/>
        <dbReference type="ChEBI" id="CHEBI:132367"/>
        <dbReference type="ChEBI" id="CHEBI:132368"/>
        <dbReference type="EC" id="2.4.1.17"/>
    </reaction>
</comment>
<dbReference type="GO" id="GO:0015020">
    <property type="term" value="F:glucuronosyltransferase activity"/>
    <property type="evidence" value="ECO:0007669"/>
    <property type="project" value="UniProtKB-EC"/>
</dbReference>
<keyword evidence="3 6" id="KW-0328">Glycosyltransferase</keyword>
<sequence length="544" mass="62471">MLFCLSLIIFAICQQNLIISSTTVNDDHSLQSNVTPPKLRILIMVPKTQITTTHYVLHRKMAELLAADAENVEKVLMLVAHDSCDETTEVPVEFDGRFLIWYRMTLASSAQKGGENCQTALNFWRQDQRKWPLWEYNPARFLPNAEKAATTNLAFLKYHWKLIEQLKQFKFNVGIMETIPGELTLSIFQAIPTIKKYVGSQSVAPSISHWKYFGYDKIVGAMPGNSLALFGDHKFATENAIKENPTYFRERNENLYIKPAESSARLLQRKYFEAIEHGILSRQIFKDFLFHEKVAEWEIKRIDLYFTNIQPFLDFPIVEQEIERERNNTHQNRVNFIGGITMSKGKVPNLNPDTKQIFESAKDGVVLLSFGSAVEMDDGDERAVSVKNIVVDVFKQYPQMNLIIKWGKRPPTGTVEQYNKLSENVYAKSWLEQEAILGGGLKLFITHGGLNSINEAVKFGVPIILFPFFGDQYNNAEALAAREVAKVLDIRSKTLKKDFAEALDEMFNKYSSYKQRMNELSKKMNSVEPAKEFVEKFRQLRKSL</sequence>
<accession>A0A914HKY1</accession>
<keyword evidence="4 6" id="KW-0808">Transferase</keyword>
<dbReference type="PROSITE" id="PS00375">
    <property type="entry name" value="UDPGT"/>
    <property type="match status" value="1"/>
</dbReference>
<evidence type="ECO:0000256" key="5">
    <source>
        <dbReference type="ARBA" id="ARBA00047475"/>
    </source>
</evidence>
<evidence type="ECO:0000256" key="6">
    <source>
        <dbReference type="RuleBase" id="RU003718"/>
    </source>
</evidence>
<reference evidence="9" key="1">
    <citation type="submission" date="2022-11" db="UniProtKB">
        <authorList>
            <consortium name="WormBaseParasite"/>
        </authorList>
    </citation>
    <scope>IDENTIFICATION</scope>
</reference>
<evidence type="ECO:0000256" key="1">
    <source>
        <dbReference type="ARBA" id="ARBA00009995"/>
    </source>
</evidence>
<protein>
    <recommendedName>
        <fullName evidence="2">glucuronosyltransferase</fullName>
        <ecNumber evidence="2">2.4.1.17</ecNumber>
    </recommendedName>
</protein>
<evidence type="ECO:0000313" key="9">
    <source>
        <dbReference type="WBParaSite" id="Gr19_v10_g2091.t1"/>
    </source>
</evidence>
<keyword evidence="7" id="KW-0732">Signal</keyword>
<dbReference type="CDD" id="cd03784">
    <property type="entry name" value="GT1_Gtf-like"/>
    <property type="match status" value="1"/>
</dbReference>
<comment type="similarity">
    <text evidence="1 6">Belongs to the UDP-glycosyltransferase family.</text>
</comment>
<dbReference type="EC" id="2.4.1.17" evidence="2"/>
<evidence type="ECO:0000256" key="4">
    <source>
        <dbReference type="ARBA" id="ARBA00022679"/>
    </source>
</evidence>
<feature type="chain" id="PRO_5036765274" description="glucuronosyltransferase" evidence="7">
    <location>
        <begin position="16"/>
        <end position="544"/>
    </location>
</feature>